<feature type="compositionally biased region" description="Basic and acidic residues" evidence="1">
    <location>
        <begin position="121"/>
        <end position="132"/>
    </location>
</feature>
<dbReference type="PANTHER" id="PTHR15837">
    <property type="entry name" value="RAN GUANINE NUCLEOTIDE RELEASE FACTOR"/>
    <property type="match status" value="1"/>
</dbReference>
<accession>A0A9W9TIT5</accession>
<feature type="region of interest" description="Disordered" evidence="1">
    <location>
        <begin position="191"/>
        <end position="221"/>
    </location>
</feature>
<dbReference type="EMBL" id="JAPQKT010000007">
    <property type="protein sequence ID" value="KAJ5224417.1"/>
    <property type="molecule type" value="Genomic_DNA"/>
</dbReference>
<dbReference type="Proteomes" id="UP001147733">
    <property type="component" value="Unassembled WGS sequence"/>
</dbReference>
<reference evidence="2" key="1">
    <citation type="submission" date="2022-11" db="EMBL/GenBank/DDBJ databases">
        <authorList>
            <person name="Petersen C."/>
        </authorList>
    </citation>
    <scope>NUCLEOTIDE SEQUENCE</scope>
    <source>
        <strain evidence="2">IBT 23319</strain>
    </source>
</reference>
<dbReference type="GO" id="GO:0005085">
    <property type="term" value="F:guanyl-nucleotide exchange factor activity"/>
    <property type="evidence" value="ECO:0007669"/>
    <property type="project" value="TreeGrafter"/>
</dbReference>
<dbReference type="GeneID" id="81386005"/>
<evidence type="ECO:0000313" key="3">
    <source>
        <dbReference type="Proteomes" id="UP001147733"/>
    </source>
</evidence>
<reference evidence="2" key="2">
    <citation type="journal article" date="2023" name="IMA Fungus">
        <title>Comparative genomic study of the Penicillium genus elucidates a diverse pangenome and 15 lateral gene transfer events.</title>
        <authorList>
            <person name="Petersen C."/>
            <person name="Sorensen T."/>
            <person name="Nielsen M.R."/>
            <person name="Sondergaard T.E."/>
            <person name="Sorensen J.L."/>
            <person name="Fitzpatrick D.A."/>
            <person name="Frisvad J.C."/>
            <person name="Nielsen K.L."/>
        </authorList>
    </citation>
    <scope>NUCLEOTIDE SEQUENCE</scope>
    <source>
        <strain evidence="2">IBT 23319</strain>
    </source>
</reference>
<dbReference type="Gene3D" id="3.40.50.1010">
    <property type="entry name" value="5'-nuclease"/>
    <property type="match status" value="1"/>
</dbReference>
<comment type="caution">
    <text evidence="2">The sequence shown here is derived from an EMBL/GenBank/DDBJ whole genome shotgun (WGS) entry which is preliminary data.</text>
</comment>
<sequence length="555" mass="61489">MLSTNPTEPASNWDFTPVFDLLRSFPCDRPVSADASRSYHSNFEPSRSDGCRQPDEQHDLKSQPKAQNKSHGLGDFGSLWDVINGNPDSFRNGKEEDTTVFIPSNHHVHSRSSVTILKRPSQIDRPETKTSPELRTSSKPIPVPGILKPKFASKAGPDPASNLSSHDHGSGRLCLSKNVIIEQSEVRKPVPVTSPKPVRVARSSTGASKAKKLNVSGNSKHKEKIDMISSESSVELDSDSNTTIFDRPLARKPDHLAFVPGQVGTVDLQYDRYGTPPSSFDDAEPTINPKNIKSVITTSTGIRVLPIDYKTATERRIGLMTKLLREFPEYARLVSQVGQSPKNTREDLQSRPIHVFVDMSNIMVGFHDSVKVSRDIPISTRIRRLHMSFANFSLIMERGRCATKRVLVGSDRLPSIEEAKGLGYEANILERVNKTKHATSRSLKPRKAPGHASQLDSSGPETVSAFNQRWVEQGVDEILHLKILESLLDTDEPATIVLATGDAAAAEYSEGFMRMVERALQRGWSVELVSFSQVTSYSYRKKDFRTKWGGSLPVG</sequence>
<protein>
    <recommendedName>
        <fullName evidence="4">NYN domain-containing protein</fullName>
    </recommendedName>
</protein>
<dbReference type="GO" id="GO:0031267">
    <property type="term" value="F:small GTPase binding"/>
    <property type="evidence" value="ECO:0007669"/>
    <property type="project" value="TreeGrafter"/>
</dbReference>
<dbReference type="CDD" id="cd18724">
    <property type="entry name" value="PIN_LabA-like"/>
    <property type="match status" value="1"/>
</dbReference>
<feature type="region of interest" description="Disordered" evidence="1">
    <location>
        <begin position="111"/>
        <end position="169"/>
    </location>
</feature>
<evidence type="ECO:0008006" key="4">
    <source>
        <dbReference type="Google" id="ProtNLM"/>
    </source>
</evidence>
<dbReference type="AlphaFoldDB" id="A0A9W9TIT5"/>
<feature type="region of interest" description="Disordered" evidence="1">
    <location>
        <begin position="33"/>
        <end position="77"/>
    </location>
</feature>
<evidence type="ECO:0000256" key="1">
    <source>
        <dbReference type="SAM" id="MobiDB-lite"/>
    </source>
</evidence>
<dbReference type="RefSeq" id="XP_056498389.1">
    <property type="nucleotide sequence ID" value="XM_056646838.1"/>
</dbReference>
<keyword evidence="3" id="KW-1185">Reference proteome</keyword>
<evidence type="ECO:0000313" key="2">
    <source>
        <dbReference type="EMBL" id="KAJ5224417.1"/>
    </source>
</evidence>
<dbReference type="OrthoDB" id="5590473at2759"/>
<dbReference type="PANTHER" id="PTHR15837:SF5">
    <property type="entry name" value="NYN DOMAIN-CONTAINING PROTEIN"/>
    <property type="match status" value="1"/>
</dbReference>
<gene>
    <name evidence="2" type="ORF">N7469_007920</name>
</gene>
<feature type="region of interest" description="Disordered" evidence="1">
    <location>
        <begin position="436"/>
        <end position="461"/>
    </location>
</feature>
<organism evidence="2 3">
    <name type="scientific">Penicillium citrinum</name>
    <dbReference type="NCBI Taxonomy" id="5077"/>
    <lineage>
        <taxon>Eukaryota</taxon>
        <taxon>Fungi</taxon>
        <taxon>Dikarya</taxon>
        <taxon>Ascomycota</taxon>
        <taxon>Pezizomycotina</taxon>
        <taxon>Eurotiomycetes</taxon>
        <taxon>Eurotiomycetidae</taxon>
        <taxon>Eurotiales</taxon>
        <taxon>Aspergillaceae</taxon>
        <taxon>Penicillium</taxon>
    </lineage>
</organism>
<feature type="compositionally biased region" description="Basic residues" evidence="1">
    <location>
        <begin position="436"/>
        <end position="449"/>
    </location>
</feature>
<name>A0A9W9TIT5_PENCI</name>
<proteinExistence type="predicted"/>
<dbReference type="GO" id="GO:0006606">
    <property type="term" value="P:protein import into nucleus"/>
    <property type="evidence" value="ECO:0007669"/>
    <property type="project" value="TreeGrafter"/>
</dbReference>
<dbReference type="InterPro" id="IPR007681">
    <property type="entry name" value="Mog1"/>
</dbReference>
<dbReference type="GO" id="GO:0005634">
    <property type="term" value="C:nucleus"/>
    <property type="evidence" value="ECO:0007669"/>
    <property type="project" value="TreeGrafter"/>
</dbReference>
<feature type="compositionally biased region" description="Basic and acidic residues" evidence="1">
    <location>
        <begin position="46"/>
        <end position="62"/>
    </location>
</feature>